<dbReference type="EMBL" id="JAUSVR010000001">
    <property type="protein sequence ID" value="MDQ0509434.1"/>
    <property type="molecule type" value="Genomic_DNA"/>
</dbReference>
<keyword evidence="3" id="KW-1185">Reference proteome</keyword>
<keyword evidence="2" id="KW-0255">Endonuclease</keyword>
<dbReference type="PANTHER" id="PTHR36558:SF1">
    <property type="entry name" value="RESTRICTION ENDONUCLEASE DOMAIN-CONTAINING PROTEIN-RELATED"/>
    <property type="match status" value="1"/>
</dbReference>
<comment type="caution">
    <text evidence="2">The sequence shown here is derived from an EMBL/GenBank/DDBJ whole genome shotgun (WGS) entry which is preliminary data.</text>
</comment>
<dbReference type="CDD" id="cd06260">
    <property type="entry name" value="DUF820-like"/>
    <property type="match status" value="1"/>
</dbReference>
<dbReference type="InterPro" id="IPR008538">
    <property type="entry name" value="Uma2"/>
</dbReference>
<dbReference type="RefSeq" id="WP_306888118.1">
    <property type="nucleotide sequence ID" value="NZ_JAUSVR010000001.1"/>
</dbReference>
<proteinExistence type="predicted"/>
<gene>
    <name evidence="2" type="ORF">QOZ99_000311</name>
</gene>
<dbReference type="InterPro" id="IPR012296">
    <property type="entry name" value="Nuclease_put_TT1808"/>
</dbReference>
<feature type="domain" description="Putative restriction endonuclease" evidence="1">
    <location>
        <begin position="11"/>
        <end position="171"/>
    </location>
</feature>
<dbReference type="GO" id="GO:0004519">
    <property type="term" value="F:endonuclease activity"/>
    <property type="evidence" value="ECO:0007669"/>
    <property type="project" value="UniProtKB-KW"/>
</dbReference>
<dbReference type="Pfam" id="PF05685">
    <property type="entry name" value="Uma2"/>
    <property type="match status" value="1"/>
</dbReference>
<keyword evidence="2" id="KW-0540">Nuclease</keyword>
<dbReference type="Proteomes" id="UP001235094">
    <property type="component" value="Unassembled WGS sequence"/>
</dbReference>
<organism evidence="2 3">
    <name type="scientific">Ancylobacter amanitiformis</name>
    <dbReference type="NCBI Taxonomy" id="217069"/>
    <lineage>
        <taxon>Bacteria</taxon>
        <taxon>Pseudomonadati</taxon>
        <taxon>Pseudomonadota</taxon>
        <taxon>Alphaproteobacteria</taxon>
        <taxon>Hyphomicrobiales</taxon>
        <taxon>Xanthobacteraceae</taxon>
        <taxon>Ancylobacter</taxon>
    </lineage>
</organism>
<name>A0ABU0LL53_9HYPH</name>
<dbReference type="Gene3D" id="3.90.1570.10">
    <property type="entry name" value="tt1808, chain A"/>
    <property type="match status" value="1"/>
</dbReference>
<evidence type="ECO:0000313" key="3">
    <source>
        <dbReference type="Proteomes" id="UP001235094"/>
    </source>
</evidence>
<dbReference type="SUPFAM" id="SSF52980">
    <property type="entry name" value="Restriction endonuclease-like"/>
    <property type="match status" value="1"/>
</dbReference>
<evidence type="ECO:0000313" key="2">
    <source>
        <dbReference type="EMBL" id="MDQ0509434.1"/>
    </source>
</evidence>
<sequence length="197" mass="21632">MAPHALKRMTPEEFYRWPGEDGVRYELVDGFPLKAMTGASQRHDTITLNVLAALRQKLRGSPCRANTAGIAVATMTGNIRRPDALVDCGVRLDTAYEASSPRLVVEVLSPSTRQTDLVRKLEEYKALPSLAYILLVEPDVPSVLLWWRAPGDGWELAAFDGLEGVVGLPGIRAELAMAEIYEDMRFPDPLAGEGGLR</sequence>
<dbReference type="InterPro" id="IPR011335">
    <property type="entry name" value="Restrct_endonuc-II-like"/>
</dbReference>
<reference evidence="2 3" key="1">
    <citation type="submission" date="2023-07" db="EMBL/GenBank/DDBJ databases">
        <title>Genomic Encyclopedia of Type Strains, Phase IV (KMG-IV): sequencing the most valuable type-strain genomes for metagenomic binning, comparative biology and taxonomic classification.</title>
        <authorList>
            <person name="Goeker M."/>
        </authorList>
    </citation>
    <scope>NUCLEOTIDE SEQUENCE [LARGE SCALE GENOMIC DNA]</scope>
    <source>
        <strain evidence="2 3">DSM 15561</strain>
    </source>
</reference>
<accession>A0ABU0LL53</accession>
<protein>
    <submittedName>
        <fullName evidence="2">Uma2 family endonuclease</fullName>
    </submittedName>
</protein>
<evidence type="ECO:0000259" key="1">
    <source>
        <dbReference type="Pfam" id="PF05685"/>
    </source>
</evidence>
<dbReference type="PANTHER" id="PTHR36558">
    <property type="entry name" value="GLR1098 PROTEIN"/>
    <property type="match status" value="1"/>
</dbReference>
<keyword evidence="2" id="KW-0378">Hydrolase</keyword>